<keyword evidence="1" id="KW-0378">Hydrolase</keyword>
<dbReference type="GO" id="GO:0004180">
    <property type="term" value="F:carboxypeptidase activity"/>
    <property type="evidence" value="ECO:0007669"/>
    <property type="project" value="UniProtKB-KW"/>
</dbReference>
<protein>
    <submittedName>
        <fullName evidence="1">Carboxypeptidase 2</fullName>
    </submittedName>
</protein>
<dbReference type="KEGG" id="mbe:MBM_06174"/>
<keyword evidence="2" id="KW-1185">Reference proteome</keyword>
<keyword evidence="1" id="KW-0645">Protease</keyword>
<keyword evidence="1" id="KW-0121">Carboxypeptidase</keyword>
<name>K1WR89_MARBU</name>
<dbReference type="Gene3D" id="3.40.50.1820">
    <property type="entry name" value="alpha/beta hydrolase"/>
    <property type="match status" value="1"/>
</dbReference>
<dbReference type="EMBL" id="JH921441">
    <property type="protein sequence ID" value="EKD15546.1"/>
    <property type="molecule type" value="Genomic_DNA"/>
</dbReference>
<proteinExistence type="predicted"/>
<dbReference type="InterPro" id="IPR029058">
    <property type="entry name" value="AB_hydrolase_fold"/>
</dbReference>
<dbReference type="AlphaFoldDB" id="K1WR89"/>
<organism evidence="1 2">
    <name type="scientific">Marssonina brunnea f. sp. multigermtubi (strain MB_m1)</name>
    <name type="common">Marssonina leaf spot fungus</name>
    <dbReference type="NCBI Taxonomy" id="1072389"/>
    <lineage>
        <taxon>Eukaryota</taxon>
        <taxon>Fungi</taxon>
        <taxon>Dikarya</taxon>
        <taxon>Ascomycota</taxon>
        <taxon>Pezizomycotina</taxon>
        <taxon>Leotiomycetes</taxon>
        <taxon>Helotiales</taxon>
        <taxon>Drepanopezizaceae</taxon>
        <taxon>Drepanopeziza</taxon>
    </lineage>
</organism>
<evidence type="ECO:0000313" key="2">
    <source>
        <dbReference type="Proteomes" id="UP000006753"/>
    </source>
</evidence>
<dbReference type="OrthoDB" id="443318at2759"/>
<dbReference type="InParanoid" id="K1WR89"/>
<sequence length="195" mass="21482">MSLNVIGRAMEARNFKIGDPQALPDSAADLAICPEAESIFRESIEGPCYAYSGRGTSDIRHSSDKPTPLSYFVDYLKLDSIRKALGTGDFVYPNFLEDVEILLDNDVRVALFYGDANFIRKCFVGQAVSLAVNYTYTREFAAGSPLSRHRPVAALEMFRWTLLGLGIPDGNLRVSANYSSTCIVVDYELVGVDGF</sequence>
<accession>K1WR89</accession>
<evidence type="ECO:0000313" key="1">
    <source>
        <dbReference type="EMBL" id="EKD15546.1"/>
    </source>
</evidence>
<reference evidence="1 2" key="1">
    <citation type="journal article" date="2012" name="BMC Genomics">
        <title>Sequencing the genome of Marssonina brunnea reveals fungus-poplar co-evolution.</title>
        <authorList>
            <person name="Zhu S."/>
            <person name="Cao Y.-Z."/>
            <person name="Jiang C."/>
            <person name="Tan B.-Y."/>
            <person name="Wang Z."/>
            <person name="Feng S."/>
            <person name="Zhang L."/>
            <person name="Su X.-H."/>
            <person name="Brejova B."/>
            <person name="Vinar T."/>
            <person name="Xu M."/>
            <person name="Wang M.-X."/>
            <person name="Zhang S.-G."/>
            <person name="Huang M.-R."/>
            <person name="Wu R."/>
            <person name="Zhou Y."/>
        </authorList>
    </citation>
    <scope>NUCLEOTIDE SEQUENCE [LARGE SCALE GENOMIC DNA]</scope>
    <source>
        <strain evidence="1 2">MB_m1</strain>
    </source>
</reference>
<gene>
    <name evidence="1" type="ORF">MBM_06174</name>
</gene>
<dbReference type="HOGENOM" id="CLU_1396621_0_0_1"/>
<dbReference type="Proteomes" id="UP000006753">
    <property type="component" value="Unassembled WGS sequence"/>
</dbReference>
<dbReference type="SUPFAM" id="SSF53474">
    <property type="entry name" value="alpha/beta-Hydrolases"/>
    <property type="match status" value="1"/>
</dbReference>
<dbReference type="eggNOG" id="KOG1282">
    <property type="taxonomic scope" value="Eukaryota"/>
</dbReference>